<organism evidence="6 7">
    <name type="scientific">Botryosphaeria dothidea</name>
    <dbReference type="NCBI Taxonomy" id="55169"/>
    <lineage>
        <taxon>Eukaryota</taxon>
        <taxon>Fungi</taxon>
        <taxon>Dikarya</taxon>
        <taxon>Ascomycota</taxon>
        <taxon>Pezizomycotina</taxon>
        <taxon>Dothideomycetes</taxon>
        <taxon>Dothideomycetes incertae sedis</taxon>
        <taxon>Botryosphaeriales</taxon>
        <taxon>Botryosphaeriaceae</taxon>
        <taxon>Botryosphaeria</taxon>
    </lineage>
</organism>
<evidence type="ECO:0000313" key="6">
    <source>
        <dbReference type="EMBL" id="KAF4309015.1"/>
    </source>
</evidence>
<keyword evidence="4" id="KW-0472">Membrane</keyword>
<keyword evidence="7" id="KW-1185">Reference proteome</keyword>
<keyword evidence="4" id="KW-0812">Transmembrane</keyword>
<dbReference type="InterPro" id="IPR036259">
    <property type="entry name" value="MFS_trans_sf"/>
</dbReference>
<dbReference type="InterPro" id="IPR011701">
    <property type="entry name" value="MFS"/>
</dbReference>
<feature type="domain" description="Major facilitator superfamily (MFS) profile" evidence="5">
    <location>
        <begin position="69"/>
        <end position="466"/>
    </location>
</feature>
<dbReference type="PANTHER" id="PTHR11360">
    <property type="entry name" value="MONOCARBOXYLATE TRANSPORTER"/>
    <property type="match status" value="1"/>
</dbReference>
<dbReference type="EMBL" id="WWBZ02000016">
    <property type="protein sequence ID" value="KAF4309015.1"/>
    <property type="molecule type" value="Genomic_DNA"/>
</dbReference>
<dbReference type="GO" id="GO:0016020">
    <property type="term" value="C:membrane"/>
    <property type="evidence" value="ECO:0007669"/>
    <property type="project" value="UniProtKB-SubCell"/>
</dbReference>
<feature type="transmembrane region" description="Helical" evidence="4">
    <location>
        <begin position="350"/>
        <end position="370"/>
    </location>
</feature>
<accession>A0A8H4IWZ8</accession>
<feature type="transmembrane region" description="Helical" evidence="4">
    <location>
        <begin position="376"/>
        <end position="401"/>
    </location>
</feature>
<dbReference type="PANTHER" id="PTHR11360:SF130">
    <property type="entry name" value="MAJOR FACILITATOR SUPERFAMILY (MFS) PROFILE DOMAIN-CONTAINING PROTEIN-RELATED"/>
    <property type="match status" value="1"/>
</dbReference>
<evidence type="ECO:0000259" key="5">
    <source>
        <dbReference type="PROSITE" id="PS50850"/>
    </source>
</evidence>
<dbReference type="OrthoDB" id="6499973at2759"/>
<feature type="transmembrane region" description="Helical" evidence="4">
    <location>
        <begin position="107"/>
        <end position="127"/>
    </location>
</feature>
<feature type="transmembrane region" description="Helical" evidence="4">
    <location>
        <begin position="413"/>
        <end position="434"/>
    </location>
</feature>
<evidence type="ECO:0000256" key="4">
    <source>
        <dbReference type="SAM" id="Phobius"/>
    </source>
</evidence>
<dbReference type="SUPFAM" id="SSF103473">
    <property type="entry name" value="MFS general substrate transporter"/>
    <property type="match status" value="1"/>
</dbReference>
<dbReference type="PROSITE" id="PS50850">
    <property type="entry name" value="MFS"/>
    <property type="match status" value="1"/>
</dbReference>
<evidence type="ECO:0000256" key="2">
    <source>
        <dbReference type="ARBA" id="ARBA00006727"/>
    </source>
</evidence>
<dbReference type="GO" id="GO:0022857">
    <property type="term" value="F:transmembrane transporter activity"/>
    <property type="evidence" value="ECO:0007669"/>
    <property type="project" value="InterPro"/>
</dbReference>
<feature type="region of interest" description="Disordered" evidence="3">
    <location>
        <begin position="473"/>
        <end position="492"/>
    </location>
</feature>
<evidence type="ECO:0000256" key="3">
    <source>
        <dbReference type="SAM" id="MobiDB-lite"/>
    </source>
</evidence>
<feature type="transmembrane region" description="Helical" evidence="4">
    <location>
        <begin position="211"/>
        <end position="230"/>
    </location>
</feature>
<name>A0A8H4IWZ8_9PEZI</name>
<evidence type="ECO:0000313" key="7">
    <source>
        <dbReference type="Proteomes" id="UP000572817"/>
    </source>
</evidence>
<feature type="transmembrane region" description="Helical" evidence="4">
    <location>
        <begin position="69"/>
        <end position="87"/>
    </location>
</feature>
<proteinExistence type="inferred from homology"/>
<dbReference type="Pfam" id="PF07690">
    <property type="entry name" value="MFS_1"/>
    <property type="match status" value="1"/>
</dbReference>
<feature type="transmembrane region" description="Helical" evidence="4">
    <location>
        <begin position="323"/>
        <end position="343"/>
    </location>
</feature>
<feature type="transmembrane region" description="Helical" evidence="4">
    <location>
        <begin position="242"/>
        <end position="262"/>
    </location>
</feature>
<feature type="transmembrane region" description="Helical" evidence="4">
    <location>
        <begin position="446"/>
        <end position="470"/>
    </location>
</feature>
<feature type="transmembrane region" description="Helical" evidence="4">
    <location>
        <begin position="283"/>
        <end position="303"/>
    </location>
</feature>
<gene>
    <name evidence="6" type="ORF">GTA08_BOTSDO02406</name>
</gene>
<comment type="subcellular location">
    <subcellularLocation>
        <location evidence="1">Membrane</location>
        <topology evidence="1">Multi-pass membrane protein</topology>
    </subcellularLocation>
</comment>
<protein>
    <submittedName>
        <fullName evidence="6">Mfs monocarboxylate transporter</fullName>
    </submittedName>
</protein>
<evidence type="ECO:0000256" key="1">
    <source>
        <dbReference type="ARBA" id="ARBA00004141"/>
    </source>
</evidence>
<dbReference type="Proteomes" id="UP000572817">
    <property type="component" value="Unassembled WGS sequence"/>
</dbReference>
<dbReference type="CDD" id="cd17352">
    <property type="entry name" value="MFS_MCT_SLC16"/>
    <property type="match status" value="1"/>
</dbReference>
<comment type="caution">
    <text evidence="6">The sequence shown here is derived from an EMBL/GenBank/DDBJ whole genome shotgun (WGS) entry which is preliminary data.</text>
</comment>
<sequence length="492" mass="53824">MDIVPVAEPGPAREILEEEEKDGIEPVRTVKTQSLELRRSASRPTNALQRFITPSTFRDEPPPDGGLKAWLQVVAGHLTLICVWGYLNSWGLFQAYYVSEYNLPASTVSWVVSIQIFMINLLASFSGRLFDAGYYRPTVLCGMILEVFAIMMTSVCKRFWQVFLAQGVCSGLGMGLVWSVLDGSVKMKKLTVERCPTVSLISTYFVKRRSVALAFVLSGSSVGGVVFPVIFQQLMPHLGFGWTVRVMGFIVLALYAVVLSLARTRINPRASGPFLDLQSFKELSYSLFTVGTFLMLWSVYNAFFYVNSYAHDVIHVPSSNSLTLLYLMNGVSVAGRILPGLFADRFFGPLNTFIFLTAIAGIVMFCWTAVDSLSALMIWAAFYGFFGSGLQGLFGAALAGLTTDLQKMGVRIGMVLSIGSVAALTGSPLAGALIEYDHGNYRSMQIFGGSCLVGAALVNTLAALAGTGWLRRRGEPRDSCVDDESTRQETKN</sequence>
<reference evidence="6" key="1">
    <citation type="submission" date="2020-04" db="EMBL/GenBank/DDBJ databases">
        <title>Genome Assembly and Annotation of Botryosphaeria dothidea sdau 11-99, a Latent Pathogen of Apple Fruit Ring Rot in China.</title>
        <authorList>
            <person name="Yu C."/>
            <person name="Diao Y."/>
            <person name="Lu Q."/>
            <person name="Zhao J."/>
            <person name="Cui S."/>
            <person name="Peng C."/>
            <person name="He B."/>
            <person name="Liu H."/>
        </authorList>
    </citation>
    <scope>NUCLEOTIDE SEQUENCE [LARGE SCALE GENOMIC DNA]</scope>
    <source>
        <strain evidence="6">Sdau11-99</strain>
    </source>
</reference>
<comment type="similarity">
    <text evidence="2">Belongs to the major facilitator superfamily. Monocarboxylate porter (TC 2.A.1.13) family.</text>
</comment>
<dbReference type="InterPro" id="IPR050327">
    <property type="entry name" value="Proton-linked_MCT"/>
</dbReference>
<dbReference type="InterPro" id="IPR020846">
    <property type="entry name" value="MFS_dom"/>
</dbReference>
<keyword evidence="4" id="KW-1133">Transmembrane helix</keyword>
<feature type="transmembrane region" description="Helical" evidence="4">
    <location>
        <begin position="159"/>
        <end position="181"/>
    </location>
</feature>
<dbReference type="Gene3D" id="1.20.1250.20">
    <property type="entry name" value="MFS general substrate transporter like domains"/>
    <property type="match status" value="2"/>
</dbReference>
<feature type="transmembrane region" description="Helical" evidence="4">
    <location>
        <begin position="134"/>
        <end position="153"/>
    </location>
</feature>
<dbReference type="AlphaFoldDB" id="A0A8H4IWZ8"/>